<evidence type="ECO:0000256" key="8">
    <source>
        <dbReference type="ARBA" id="ARBA00023159"/>
    </source>
</evidence>
<comment type="subcellular location">
    <subcellularLocation>
        <location evidence="1">Cytoplasm</location>
    </subcellularLocation>
</comment>
<keyword evidence="10" id="KW-0464">Manganese</keyword>
<keyword evidence="5" id="KW-0678">Repressor</keyword>
<evidence type="ECO:0000256" key="1">
    <source>
        <dbReference type="ARBA" id="ARBA00004496"/>
    </source>
</evidence>
<dbReference type="SMART" id="SM00529">
    <property type="entry name" value="HTH_DTXR"/>
    <property type="match status" value="1"/>
</dbReference>
<dbReference type="SUPFAM" id="SSF47979">
    <property type="entry name" value="Iron-dependent repressor protein, dimerization domain"/>
    <property type="match status" value="1"/>
</dbReference>
<dbReference type="InterPro" id="IPR050536">
    <property type="entry name" value="DtxR_MntR_Metal-Reg"/>
</dbReference>
<dbReference type="Proteomes" id="UP000809273">
    <property type="component" value="Unassembled WGS sequence"/>
</dbReference>
<evidence type="ECO:0000256" key="7">
    <source>
        <dbReference type="ARBA" id="ARBA00023125"/>
    </source>
</evidence>
<dbReference type="InterPro" id="IPR022689">
    <property type="entry name" value="Iron_dep_repressor"/>
</dbReference>
<gene>
    <name evidence="13" type="ORF">JW984_13195</name>
</gene>
<keyword evidence="8" id="KW-0010">Activator</keyword>
<comment type="caution">
    <text evidence="13">The sequence shown here is derived from an EMBL/GenBank/DDBJ whole genome shotgun (WGS) entry which is preliminary data.</text>
</comment>
<name>A0A9D8KG67_9DELT</name>
<dbReference type="GO" id="GO:0046983">
    <property type="term" value="F:protein dimerization activity"/>
    <property type="evidence" value="ECO:0007669"/>
    <property type="project" value="InterPro"/>
</dbReference>
<dbReference type="GO" id="GO:0003700">
    <property type="term" value="F:DNA-binding transcription factor activity"/>
    <property type="evidence" value="ECO:0007669"/>
    <property type="project" value="InterPro"/>
</dbReference>
<dbReference type="GO" id="GO:0046914">
    <property type="term" value="F:transition metal ion binding"/>
    <property type="evidence" value="ECO:0007669"/>
    <property type="project" value="InterPro"/>
</dbReference>
<evidence type="ECO:0000256" key="5">
    <source>
        <dbReference type="ARBA" id="ARBA00022491"/>
    </source>
</evidence>
<evidence type="ECO:0000313" key="14">
    <source>
        <dbReference type="Proteomes" id="UP000809273"/>
    </source>
</evidence>
<dbReference type="PANTHER" id="PTHR33238:SF11">
    <property type="entry name" value="TRANSCRIPTIONAL REGULATOR MNTR"/>
    <property type="match status" value="1"/>
</dbReference>
<organism evidence="13 14">
    <name type="scientific">Candidatus Zymogenus saltonus</name>
    <dbReference type="NCBI Taxonomy" id="2844893"/>
    <lineage>
        <taxon>Bacteria</taxon>
        <taxon>Deltaproteobacteria</taxon>
        <taxon>Candidatus Zymogenia</taxon>
        <taxon>Candidatus Zymogeniales</taxon>
        <taxon>Candidatus Zymogenaceae</taxon>
        <taxon>Candidatus Zymogenus</taxon>
    </lineage>
</organism>
<evidence type="ECO:0000256" key="6">
    <source>
        <dbReference type="ARBA" id="ARBA00023015"/>
    </source>
</evidence>
<comment type="similarity">
    <text evidence="2">Belongs to the DtxR/MntR family.</text>
</comment>
<dbReference type="InterPro" id="IPR036421">
    <property type="entry name" value="Fe_dep_repressor_sf"/>
</dbReference>
<proteinExistence type="inferred from homology"/>
<dbReference type="Pfam" id="PF02742">
    <property type="entry name" value="Fe_dep_repr_C"/>
    <property type="match status" value="1"/>
</dbReference>
<evidence type="ECO:0000256" key="9">
    <source>
        <dbReference type="ARBA" id="ARBA00023163"/>
    </source>
</evidence>
<evidence type="ECO:0000256" key="10">
    <source>
        <dbReference type="ARBA" id="ARBA00023211"/>
    </source>
</evidence>
<dbReference type="GO" id="GO:0005737">
    <property type="term" value="C:cytoplasm"/>
    <property type="evidence" value="ECO:0007669"/>
    <property type="project" value="UniProtKB-SubCell"/>
</dbReference>
<dbReference type="SMART" id="SM00347">
    <property type="entry name" value="HTH_MARR"/>
    <property type="match status" value="1"/>
</dbReference>
<dbReference type="InterPro" id="IPR000835">
    <property type="entry name" value="HTH_MarR-typ"/>
</dbReference>
<dbReference type="InterPro" id="IPR001367">
    <property type="entry name" value="Fe_dep_repressor"/>
</dbReference>
<sequence length="171" mass="19535">MSEDHSEDHNLSSNMEDYLEVIHHLILDSRVARVRDIANALDVKMPSVTGALKKLAEKGLVNYDPHQVITLTPEGERVAERLVNNHEIISRFLNKVLCIEKETAERNACRIEHIIDDVVLDRLVKYIEYVEGCPMAGVEFIEKFGYFCEHGLNKDECRKCLESGRKKADGK</sequence>
<evidence type="ECO:0000256" key="11">
    <source>
        <dbReference type="ARBA" id="ARBA00032593"/>
    </source>
</evidence>
<dbReference type="PANTHER" id="PTHR33238">
    <property type="entry name" value="IRON (METAL) DEPENDENT REPRESSOR, DTXR FAMILY"/>
    <property type="match status" value="1"/>
</dbReference>
<feature type="domain" description="HTH dtxR-type" evidence="12">
    <location>
        <begin position="11"/>
        <end position="72"/>
    </location>
</feature>
<keyword evidence="7" id="KW-0238">DNA-binding</keyword>
<comment type="subunit">
    <text evidence="3">Homodimer.</text>
</comment>
<reference evidence="13" key="1">
    <citation type="journal article" date="2021" name="Environ. Microbiol.">
        <title>Genomic characterization of three novel Desulfobacterota classes expand the metabolic and phylogenetic diversity of the phylum.</title>
        <authorList>
            <person name="Murphy C.L."/>
            <person name="Biggerstaff J."/>
            <person name="Eichhorn A."/>
            <person name="Ewing E."/>
            <person name="Shahan R."/>
            <person name="Soriano D."/>
            <person name="Stewart S."/>
            <person name="VanMol K."/>
            <person name="Walker R."/>
            <person name="Walters P."/>
            <person name="Elshahed M.S."/>
            <person name="Youssef N.H."/>
        </authorList>
    </citation>
    <scope>NUCLEOTIDE SEQUENCE</scope>
    <source>
        <strain evidence="13">Zod_Metabat.24</strain>
    </source>
</reference>
<keyword evidence="6" id="KW-0805">Transcription regulation</keyword>
<evidence type="ECO:0000256" key="3">
    <source>
        <dbReference type="ARBA" id="ARBA00011738"/>
    </source>
</evidence>
<keyword evidence="9" id="KW-0804">Transcription</keyword>
<keyword evidence="4" id="KW-0963">Cytoplasm</keyword>
<dbReference type="EMBL" id="JAFGIX010000068">
    <property type="protein sequence ID" value="MBN1574146.1"/>
    <property type="molecule type" value="Genomic_DNA"/>
</dbReference>
<evidence type="ECO:0000259" key="12">
    <source>
        <dbReference type="PROSITE" id="PS50944"/>
    </source>
</evidence>
<dbReference type="SUPFAM" id="SSF46785">
    <property type="entry name" value="Winged helix' DNA-binding domain"/>
    <property type="match status" value="1"/>
</dbReference>
<evidence type="ECO:0000256" key="4">
    <source>
        <dbReference type="ARBA" id="ARBA00022490"/>
    </source>
</evidence>
<dbReference type="InterPro" id="IPR022687">
    <property type="entry name" value="HTH_DTXR"/>
</dbReference>
<dbReference type="AlphaFoldDB" id="A0A9D8KG67"/>
<evidence type="ECO:0000256" key="2">
    <source>
        <dbReference type="ARBA" id="ARBA00007871"/>
    </source>
</evidence>
<dbReference type="Pfam" id="PF01325">
    <property type="entry name" value="Fe_dep_repress"/>
    <property type="match status" value="1"/>
</dbReference>
<evidence type="ECO:0000313" key="13">
    <source>
        <dbReference type="EMBL" id="MBN1574146.1"/>
    </source>
</evidence>
<dbReference type="InterPro" id="IPR036390">
    <property type="entry name" value="WH_DNA-bd_sf"/>
</dbReference>
<dbReference type="InterPro" id="IPR036388">
    <property type="entry name" value="WH-like_DNA-bd_sf"/>
</dbReference>
<dbReference type="GO" id="GO:0003677">
    <property type="term" value="F:DNA binding"/>
    <property type="evidence" value="ECO:0007669"/>
    <property type="project" value="UniProtKB-KW"/>
</dbReference>
<protein>
    <recommendedName>
        <fullName evidence="11">Manganese transport regulator</fullName>
    </recommendedName>
</protein>
<accession>A0A9D8KG67</accession>
<reference evidence="13" key="2">
    <citation type="submission" date="2021-01" db="EMBL/GenBank/DDBJ databases">
        <authorList>
            <person name="Hahn C.R."/>
            <person name="Youssef N.H."/>
            <person name="Elshahed M."/>
        </authorList>
    </citation>
    <scope>NUCLEOTIDE SEQUENCE</scope>
    <source>
        <strain evidence="13">Zod_Metabat.24</strain>
    </source>
</reference>
<dbReference type="Gene3D" id="1.10.10.10">
    <property type="entry name" value="Winged helix-like DNA-binding domain superfamily/Winged helix DNA-binding domain"/>
    <property type="match status" value="1"/>
</dbReference>
<dbReference type="Gene3D" id="1.10.60.10">
    <property type="entry name" value="Iron dependent repressor, metal binding and dimerisation domain"/>
    <property type="match status" value="1"/>
</dbReference>
<dbReference type="PROSITE" id="PS50944">
    <property type="entry name" value="HTH_DTXR"/>
    <property type="match status" value="1"/>
</dbReference>